<proteinExistence type="predicted"/>
<dbReference type="AlphaFoldDB" id="A0A2P7QMB5"/>
<comment type="caution">
    <text evidence="2">The sequence shown here is derived from an EMBL/GenBank/DDBJ whole genome shotgun (WGS) entry which is preliminary data.</text>
</comment>
<evidence type="ECO:0000313" key="2">
    <source>
        <dbReference type="EMBL" id="PSJ39104.1"/>
    </source>
</evidence>
<gene>
    <name evidence="2" type="ORF">C7I55_15940</name>
</gene>
<dbReference type="InterPro" id="IPR011051">
    <property type="entry name" value="RmlC_Cupin_sf"/>
</dbReference>
<dbReference type="EMBL" id="PXYI01000005">
    <property type="protein sequence ID" value="PSJ39104.1"/>
    <property type="molecule type" value="Genomic_DNA"/>
</dbReference>
<dbReference type="InterPro" id="IPR014710">
    <property type="entry name" value="RmlC-like_jellyroll"/>
</dbReference>
<feature type="domain" description="Cupin type-2" evidence="1">
    <location>
        <begin position="39"/>
        <end position="90"/>
    </location>
</feature>
<accession>A0A2P7QMB5</accession>
<dbReference type="InterPro" id="IPR052044">
    <property type="entry name" value="PKS_Associated_Protein"/>
</dbReference>
<reference evidence="2 3" key="1">
    <citation type="submission" date="2018-03" db="EMBL/GenBank/DDBJ databases">
        <title>The draft genome of Sphingosinicella sp. GL-C-18.</title>
        <authorList>
            <person name="Liu L."/>
            <person name="Li L."/>
            <person name="Liang L."/>
            <person name="Zhang X."/>
            <person name="Wang T."/>
        </authorList>
    </citation>
    <scope>NUCLEOTIDE SEQUENCE [LARGE SCALE GENOMIC DNA]</scope>
    <source>
        <strain evidence="2 3">GL-C-18</strain>
    </source>
</reference>
<sequence length="121" mass="13701">MLSPVALTEAFERVTDYWSPKVIGRVNDQLLKAAKLKGEFVWHAHEGEDELFYIVKGALRIDFEDGPVHLAEGEFLTVPRGVRHNPVAEEECWVMLIEPASTKHTGEEITARTRSLEDQLS</sequence>
<organism evidence="2 3">
    <name type="scientific">Allosphingosinicella deserti</name>
    <dbReference type="NCBI Taxonomy" id="2116704"/>
    <lineage>
        <taxon>Bacteria</taxon>
        <taxon>Pseudomonadati</taxon>
        <taxon>Pseudomonadota</taxon>
        <taxon>Alphaproteobacteria</taxon>
        <taxon>Sphingomonadales</taxon>
        <taxon>Sphingomonadaceae</taxon>
        <taxon>Allosphingosinicella</taxon>
    </lineage>
</organism>
<evidence type="ECO:0000313" key="3">
    <source>
        <dbReference type="Proteomes" id="UP000241167"/>
    </source>
</evidence>
<dbReference type="InterPro" id="IPR013096">
    <property type="entry name" value="Cupin_2"/>
</dbReference>
<evidence type="ECO:0000259" key="1">
    <source>
        <dbReference type="Pfam" id="PF07883"/>
    </source>
</evidence>
<dbReference type="Gene3D" id="2.60.120.10">
    <property type="entry name" value="Jelly Rolls"/>
    <property type="match status" value="1"/>
</dbReference>
<dbReference type="CDD" id="cd02226">
    <property type="entry name" value="cupin_YdbB-like"/>
    <property type="match status" value="1"/>
</dbReference>
<dbReference type="Proteomes" id="UP000241167">
    <property type="component" value="Unassembled WGS sequence"/>
</dbReference>
<protein>
    <submittedName>
        <fullName evidence="2">Cupin domain-containing protein</fullName>
    </submittedName>
</protein>
<keyword evidence="3" id="KW-1185">Reference proteome</keyword>
<dbReference type="Pfam" id="PF07883">
    <property type="entry name" value="Cupin_2"/>
    <property type="match status" value="1"/>
</dbReference>
<dbReference type="RefSeq" id="WP_106514011.1">
    <property type="nucleotide sequence ID" value="NZ_PXYI01000005.1"/>
</dbReference>
<dbReference type="OrthoDB" id="9794183at2"/>
<dbReference type="PANTHER" id="PTHR36114">
    <property type="entry name" value="16.7 KDA PROTEIN IN WHIE LOCUS"/>
    <property type="match status" value="1"/>
</dbReference>
<name>A0A2P7QMB5_9SPHN</name>
<dbReference type="PANTHER" id="PTHR36114:SF1">
    <property type="entry name" value="16.7 KDA PROTEIN IN WHIE LOCUS"/>
    <property type="match status" value="1"/>
</dbReference>
<dbReference type="SUPFAM" id="SSF51182">
    <property type="entry name" value="RmlC-like cupins"/>
    <property type="match status" value="1"/>
</dbReference>